<keyword evidence="3 5" id="KW-0378">Hydrolase</keyword>
<dbReference type="InterPro" id="IPR050582">
    <property type="entry name" value="HAD-like_SerB"/>
</dbReference>
<keyword evidence="4" id="KW-0460">Magnesium</keyword>
<dbReference type="Pfam" id="PF12710">
    <property type="entry name" value="HAD"/>
    <property type="match status" value="1"/>
</dbReference>
<dbReference type="NCBIfam" id="TIGR01490">
    <property type="entry name" value="HAD-SF-IB-hyp1"/>
    <property type="match status" value="1"/>
</dbReference>
<dbReference type="InterPro" id="IPR006385">
    <property type="entry name" value="HAD_hydro_SerB1"/>
</dbReference>
<gene>
    <name evidence="5" type="ORF">ACFOYW_09820</name>
</gene>
<evidence type="ECO:0000256" key="1">
    <source>
        <dbReference type="ARBA" id="ARBA00009184"/>
    </source>
</evidence>
<organism evidence="5 6">
    <name type="scientific">Gryllotalpicola reticulitermitis</name>
    <dbReference type="NCBI Taxonomy" id="1184153"/>
    <lineage>
        <taxon>Bacteria</taxon>
        <taxon>Bacillati</taxon>
        <taxon>Actinomycetota</taxon>
        <taxon>Actinomycetes</taxon>
        <taxon>Micrococcales</taxon>
        <taxon>Microbacteriaceae</taxon>
        <taxon>Gryllotalpicola</taxon>
    </lineage>
</organism>
<dbReference type="InterPro" id="IPR036412">
    <property type="entry name" value="HAD-like_sf"/>
</dbReference>
<dbReference type="PANTHER" id="PTHR43344:SF13">
    <property type="entry name" value="PHOSPHATASE RV3661-RELATED"/>
    <property type="match status" value="1"/>
</dbReference>
<keyword evidence="6" id="KW-1185">Reference proteome</keyword>
<dbReference type="Gene3D" id="1.20.1440.100">
    <property type="entry name" value="SG protein - dephosphorylation function"/>
    <property type="match status" value="1"/>
</dbReference>
<name>A0ABV8Q5R9_9MICO</name>
<evidence type="ECO:0000256" key="2">
    <source>
        <dbReference type="ARBA" id="ARBA00022723"/>
    </source>
</evidence>
<dbReference type="NCBIfam" id="TIGR01488">
    <property type="entry name" value="HAD-SF-IB"/>
    <property type="match status" value="1"/>
</dbReference>
<sequence length="233" mass="25315">MSGVAFFDVDETLVSVRTLESFLMAYLKEVPSMISMERLQQLAKQVVELDREEFNRIYFAIWAGQPVEQVLEIGERWYAANEGTSGFYRPNVLGRLRKHQADGDRVVLVSGSFAAPLRPIAAAVGADHVFCTELEVAPDGTYTGVIAAAMIGEDKRRAVESYLAELTPGSAPLADSSAPPVQTWGYGDHPSDLALLEGVTDPVVVGSDPAMLAVAQERGWPVWPIDQPLAPRG</sequence>
<comment type="similarity">
    <text evidence="1">Belongs to the HAD-like hydrolase superfamily. SerB family.</text>
</comment>
<protein>
    <submittedName>
        <fullName evidence="5">HAD family hydrolase</fullName>
    </submittedName>
</protein>
<reference evidence="6" key="1">
    <citation type="journal article" date="2019" name="Int. J. Syst. Evol. Microbiol.">
        <title>The Global Catalogue of Microorganisms (GCM) 10K type strain sequencing project: providing services to taxonomists for standard genome sequencing and annotation.</title>
        <authorList>
            <consortium name="The Broad Institute Genomics Platform"/>
            <consortium name="The Broad Institute Genome Sequencing Center for Infectious Disease"/>
            <person name="Wu L."/>
            <person name="Ma J."/>
        </authorList>
    </citation>
    <scope>NUCLEOTIDE SEQUENCE [LARGE SCALE GENOMIC DNA]</scope>
    <source>
        <strain evidence="6">CGMCC 1.10363</strain>
    </source>
</reference>
<evidence type="ECO:0000256" key="3">
    <source>
        <dbReference type="ARBA" id="ARBA00022801"/>
    </source>
</evidence>
<dbReference type="PANTHER" id="PTHR43344">
    <property type="entry name" value="PHOSPHOSERINE PHOSPHATASE"/>
    <property type="match status" value="1"/>
</dbReference>
<dbReference type="RefSeq" id="WP_390228750.1">
    <property type="nucleotide sequence ID" value="NZ_JBHSCN010000005.1"/>
</dbReference>
<dbReference type="EMBL" id="JBHSCN010000005">
    <property type="protein sequence ID" value="MFC4243670.1"/>
    <property type="molecule type" value="Genomic_DNA"/>
</dbReference>
<dbReference type="GO" id="GO:0016787">
    <property type="term" value="F:hydrolase activity"/>
    <property type="evidence" value="ECO:0007669"/>
    <property type="project" value="UniProtKB-KW"/>
</dbReference>
<accession>A0ABV8Q5R9</accession>
<dbReference type="InterPro" id="IPR023214">
    <property type="entry name" value="HAD_sf"/>
</dbReference>
<keyword evidence="2" id="KW-0479">Metal-binding</keyword>
<evidence type="ECO:0000313" key="5">
    <source>
        <dbReference type="EMBL" id="MFC4243670.1"/>
    </source>
</evidence>
<dbReference type="Proteomes" id="UP001595900">
    <property type="component" value="Unassembled WGS sequence"/>
</dbReference>
<dbReference type="SUPFAM" id="SSF56784">
    <property type="entry name" value="HAD-like"/>
    <property type="match status" value="1"/>
</dbReference>
<proteinExistence type="inferred from homology"/>
<dbReference type="Gene3D" id="3.40.50.1000">
    <property type="entry name" value="HAD superfamily/HAD-like"/>
    <property type="match status" value="1"/>
</dbReference>
<comment type="caution">
    <text evidence="5">The sequence shown here is derived from an EMBL/GenBank/DDBJ whole genome shotgun (WGS) entry which is preliminary data.</text>
</comment>
<evidence type="ECO:0000256" key="4">
    <source>
        <dbReference type="ARBA" id="ARBA00022842"/>
    </source>
</evidence>
<evidence type="ECO:0000313" key="6">
    <source>
        <dbReference type="Proteomes" id="UP001595900"/>
    </source>
</evidence>